<reference evidence="1" key="1">
    <citation type="journal article" date="2022" name="New Phytol.">
        <title>Evolutionary transition to the ectomycorrhizal habit in the genomes of a hyperdiverse lineage of mushroom-forming fungi.</title>
        <authorList>
            <person name="Looney B."/>
            <person name="Miyauchi S."/>
            <person name="Morin E."/>
            <person name="Drula E."/>
            <person name="Courty P.E."/>
            <person name="Kohler A."/>
            <person name="Kuo A."/>
            <person name="LaButti K."/>
            <person name="Pangilinan J."/>
            <person name="Lipzen A."/>
            <person name="Riley R."/>
            <person name="Andreopoulos W."/>
            <person name="He G."/>
            <person name="Johnson J."/>
            <person name="Nolan M."/>
            <person name="Tritt A."/>
            <person name="Barry K.W."/>
            <person name="Grigoriev I.V."/>
            <person name="Nagy L.G."/>
            <person name="Hibbett D."/>
            <person name="Henrissat B."/>
            <person name="Matheny P.B."/>
            <person name="Labbe J."/>
            <person name="Martin F.M."/>
        </authorList>
    </citation>
    <scope>NUCLEOTIDE SEQUENCE</scope>
    <source>
        <strain evidence="1">BPL690</strain>
    </source>
</reference>
<name>A0AAD4QQG7_9AGAM</name>
<dbReference type="AlphaFoldDB" id="A0AAD4QQG7"/>
<proteinExistence type="predicted"/>
<gene>
    <name evidence="1" type="ORF">B0F90DRAFT_1158934</name>
</gene>
<organism evidence="1 2">
    <name type="scientific">Multifurca ochricompacta</name>
    <dbReference type="NCBI Taxonomy" id="376703"/>
    <lineage>
        <taxon>Eukaryota</taxon>
        <taxon>Fungi</taxon>
        <taxon>Dikarya</taxon>
        <taxon>Basidiomycota</taxon>
        <taxon>Agaricomycotina</taxon>
        <taxon>Agaricomycetes</taxon>
        <taxon>Russulales</taxon>
        <taxon>Russulaceae</taxon>
        <taxon>Multifurca</taxon>
    </lineage>
</organism>
<sequence length="341" mass="38087">MRAQKEAFDIQLQESMEHSLALSDHSRAIISLSSEFEQTVSARLESAYGLLNRRLGEIFLPQTRCGGESPLSRTVLFLPWTQVNLSHAACRPDHLPLVQLIVQLSMSASHLADTLNSSTREVKLIHIAQVDAARASTQLAGTLQRMNETVMSALVDINNTAVRVNHAIGIGFYPFFPSLPSLASAILVYCEDDRTSVDSVMADYLYSEPNFRSAPSYFHCRPSAVVHHTAVLLFPCHGGPPFQLPMRNQDDSLQPCIVAAVSMLHRLLRRIFPRRGIQLCHTCARTLQEGLQSNNSQVLSPPMSSVTFPAPATSWPRRRPLAWRSTQFSRIPDRLCKRFDN</sequence>
<protein>
    <submittedName>
        <fullName evidence="1">Uncharacterized protein</fullName>
    </submittedName>
</protein>
<accession>A0AAD4QQG7</accession>
<dbReference type="Proteomes" id="UP001203297">
    <property type="component" value="Unassembled WGS sequence"/>
</dbReference>
<evidence type="ECO:0000313" key="2">
    <source>
        <dbReference type="Proteomes" id="UP001203297"/>
    </source>
</evidence>
<dbReference type="EMBL" id="WTXG01000006">
    <property type="protein sequence ID" value="KAI0305131.1"/>
    <property type="molecule type" value="Genomic_DNA"/>
</dbReference>
<evidence type="ECO:0000313" key="1">
    <source>
        <dbReference type="EMBL" id="KAI0305131.1"/>
    </source>
</evidence>
<comment type="caution">
    <text evidence="1">The sequence shown here is derived from an EMBL/GenBank/DDBJ whole genome shotgun (WGS) entry which is preliminary data.</text>
</comment>
<keyword evidence="2" id="KW-1185">Reference proteome</keyword>